<accession>A0ABQ9Y579</accession>
<keyword evidence="3" id="KW-1185">Reference proteome</keyword>
<proteinExistence type="predicted"/>
<protein>
    <recommendedName>
        <fullName evidence="4">Protein kinase domain-containing protein</fullName>
    </recommendedName>
</protein>
<dbReference type="InterPro" id="IPR011009">
    <property type="entry name" value="Kinase-like_dom_sf"/>
</dbReference>
<evidence type="ECO:0000256" key="1">
    <source>
        <dbReference type="SAM" id="MobiDB-lite"/>
    </source>
</evidence>
<name>A0ABQ9Y579_9EUKA</name>
<dbReference type="EMBL" id="JARBJD010000034">
    <property type="protein sequence ID" value="KAK2958903.1"/>
    <property type="molecule type" value="Genomic_DNA"/>
</dbReference>
<evidence type="ECO:0008006" key="4">
    <source>
        <dbReference type="Google" id="ProtNLM"/>
    </source>
</evidence>
<gene>
    <name evidence="2" type="ORF">BLNAU_6152</name>
</gene>
<organism evidence="2 3">
    <name type="scientific">Blattamonas nauphoetae</name>
    <dbReference type="NCBI Taxonomy" id="2049346"/>
    <lineage>
        <taxon>Eukaryota</taxon>
        <taxon>Metamonada</taxon>
        <taxon>Preaxostyla</taxon>
        <taxon>Oxymonadida</taxon>
        <taxon>Blattamonas</taxon>
    </lineage>
</organism>
<feature type="region of interest" description="Disordered" evidence="1">
    <location>
        <begin position="77"/>
        <end position="96"/>
    </location>
</feature>
<dbReference type="Gene3D" id="1.10.510.10">
    <property type="entry name" value="Transferase(Phosphotransferase) domain 1"/>
    <property type="match status" value="1"/>
</dbReference>
<feature type="compositionally biased region" description="Basic and acidic residues" evidence="1">
    <location>
        <begin position="77"/>
        <end position="89"/>
    </location>
</feature>
<sequence>MVRYLRVAKIGSAPILNRCVPFGEVDGAAAQRRLASDEKPLMEKVSESMEAIIVPCLSLDPSQRPTLKTVLSQLEKLDSVHEPSNKKEGNAMSHVG</sequence>
<reference evidence="2 3" key="1">
    <citation type="journal article" date="2022" name="bioRxiv">
        <title>Genomics of Preaxostyla Flagellates Illuminates Evolutionary Transitions and the Path Towards Mitochondrial Loss.</title>
        <authorList>
            <person name="Novak L.V.F."/>
            <person name="Treitli S.C."/>
            <person name="Pyrih J."/>
            <person name="Halakuc P."/>
            <person name="Pipaliya S.V."/>
            <person name="Vacek V."/>
            <person name="Brzon O."/>
            <person name="Soukal P."/>
            <person name="Eme L."/>
            <person name="Dacks J.B."/>
            <person name="Karnkowska A."/>
            <person name="Elias M."/>
            <person name="Hampl V."/>
        </authorList>
    </citation>
    <scope>NUCLEOTIDE SEQUENCE [LARGE SCALE GENOMIC DNA]</scope>
    <source>
        <strain evidence="2">NAU3</strain>
        <tissue evidence="2">Gut</tissue>
    </source>
</reference>
<dbReference type="Proteomes" id="UP001281761">
    <property type="component" value="Unassembled WGS sequence"/>
</dbReference>
<evidence type="ECO:0000313" key="2">
    <source>
        <dbReference type="EMBL" id="KAK2958903.1"/>
    </source>
</evidence>
<evidence type="ECO:0000313" key="3">
    <source>
        <dbReference type="Proteomes" id="UP001281761"/>
    </source>
</evidence>
<comment type="caution">
    <text evidence="2">The sequence shown here is derived from an EMBL/GenBank/DDBJ whole genome shotgun (WGS) entry which is preliminary data.</text>
</comment>
<dbReference type="SUPFAM" id="SSF56112">
    <property type="entry name" value="Protein kinase-like (PK-like)"/>
    <property type="match status" value="1"/>
</dbReference>